<evidence type="ECO:0000313" key="2">
    <source>
        <dbReference type="EMBL" id="MWV42125.1"/>
    </source>
</evidence>
<dbReference type="Gene3D" id="3.20.20.150">
    <property type="entry name" value="Divalent-metal-dependent TIM barrel enzymes"/>
    <property type="match status" value="1"/>
</dbReference>
<gene>
    <name evidence="2" type="ORF">GRF59_00645</name>
</gene>
<dbReference type="InterPro" id="IPR050312">
    <property type="entry name" value="IolE/XylAMocC-like"/>
</dbReference>
<protein>
    <submittedName>
        <fullName evidence="2">TIM barrel protein</fullName>
    </submittedName>
</protein>
<dbReference type="PANTHER" id="PTHR12110">
    <property type="entry name" value="HYDROXYPYRUVATE ISOMERASE"/>
    <property type="match status" value="1"/>
</dbReference>
<dbReference type="Proteomes" id="UP000460318">
    <property type="component" value="Unassembled WGS sequence"/>
</dbReference>
<feature type="domain" description="Xylose isomerase-like TIM barrel" evidence="1">
    <location>
        <begin position="24"/>
        <end position="226"/>
    </location>
</feature>
<organism evidence="2 3">
    <name type="scientific">Paenibacillus dendrobii</name>
    <dbReference type="NCBI Taxonomy" id="2691084"/>
    <lineage>
        <taxon>Bacteria</taxon>
        <taxon>Bacillati</taxon>
        <taxon>Bacillota</taxon>
        <taxon>Bacilli</taxon>
        <taxon>Bacillales</taxon>
        <taxon>Paenibacillaceae</taxon>
        <taxon>Paenibacillus</taxon>
    </lineage>
</organism>
<sequence length="251" mass="28705">MNLGAQLYTVRSFLQTEKDIRRTLQKIAEIGYTTVQVSALGPIELRTLKEICDELSLQIVLTHTNPDRILNETDRVIEEHDILECNYIGIGAMPDKYRGLDWYSYFAEDFGEAAGRIAEAGKLLMYHNHHFEFEKIDGKRLIERLIEDFSPEEMGITLDTYWVQAAGADVCEWIDILKDRLHCVHLKDMSVQGTQQVMAPVMEGNMNFRGILKALEKANTKHLLIEQDVCQTSPFDCLKASYDNLAALGYR</sequence>
<dbReference type="PANTHER" id="PTHR12110:SF41">
    <property type="entry name" value="INOSOSE DEHYDRATASE"/>
    <property type="match status" value="1"/>
</dbReference>
<proteinExistence type="predicted"/>
<comment type="caution">
    <text evidence="2">The sequence shown here is derived from an EMBL/GenBank/DDBJ whole genome shotgun (WGS) entry which is preliminary data.</text>
</comment>
<accession>A0A7X3LFF2</accession>
<dbReference type="InterPro" id="IPR036237">
    <property type="entry name" value="Xyl_isomerase-like_sf"/>
</dbReference>
<dbReference type="InterPro" id="IPR013022">
    <property type="entry name" value="Xyl_isomerase-like_TIM-brl"/>
</dbReference>
<keyword evidence="3" id="KW-1185">Reference proteome</keyword>
<evidence type="ECO:0000313" key="3">
    <source>
        <dbReference type="Proteomes" id="UP000460318"/>
    </source>
</evidence>
<dbReference type="EMBL" id="WUBI01000001">
    <property type="protein sequence ID" value="MWV42125.1"/>
    <property type="molecule type" value="Genomic_DNA"/>
</dbReference>
<reference evidence="2 3" key="1">
    <citation type="submission" date="2019-12" db="EMBL/GenBank/DDBJ databases">
        <title>Paenibacillus sp. nov., an endophytic bacterium isolated from the stem of Dendrobium.</title>
        <authorList>
            <person name="Zhao R."/>
        </authorList>
    </citation>
    <scope>NUCLEOTIDE SEQUENCE [LARGE SCALE GENOMIC DNA]</scope>
    <source>
        <strain evidence="2 3">HJL G12</strain>
    </source>
</reference>
<dbReference type="SUPFAM" id="SSF51658">
    <property type="entry name" value="Xylose isomerase-like"/>
    <property type="match status" value="1"/>
</dbReference>
<name>A0A7X3LFF2_9BACL</name>
<dbReference type="Pfam" id="PF01261">
    <property type="entry name" value="AP_endonuc_2"/>
    <property type="match status" value="1"/>
</dbReference>
<evidence type="ECO:0000259" key="1">
    <source>
        <dbReference type="Pfam" id="PF01261"/>
    </source>
</evidence>
<dbReference type="AlphaFoldDB" id="A0A7X3LFF2"/>